<dbReference type="InterPro" id="IPR036180">
    <property type="entry name" value="Gelsolin-like_dom_sf"/>
</dbReference>
<dbReference type="Gene3D" id="3.40.20.10">
    <property type="entry name" value="Severin"/>
    <property type="match status" value="1"/>
</dbReference>
<dbReference type="Gene3D" id="1.20.120.730">
    <property type="entry name" value="Sec23/Sec24 helical domain"/>
    <property type="match status" value="1"/>
</dbReference>
<dbReference type="InterPro" id="IPR029006">
    <property type="entry name" value="ADF-H/Gelsolin-like_dom_sf"/>
</dbReference>
<proteinExistence type="inferred from homology"/>
<feature type="compositionally biased region" description="Polar residues" evidence="8">
    <location>
        <begin position="1"/>
        <end position="25"/>
    </location>
</feature>
<keyword evidence="5 7" id="KW-0472">Membrane</keyword>
<dbReference type="PANTHER" id="PTHR11141:SF6">
    <property type="entry name" value="PROTEIN TRANSPORT PROTEIN SEC23 A"/>
    <property type="match status" value="1"/>
</dbReference>
<evidence type="ECO:0000256" key="7">
    <source>
        <dbReference type="RuleBase" id="RU365030"/>
    </source>
</evidence>
<dbReference type="InterPro" id="IPR007123">
    <property type="entry name" value="Gelsolin-like_dom"/>
</dbReference>
<dbReference type="SUPFAM" id="SSF82919">
    <property type="entry name" value="Zn-finger domain of Sec23/24"/>
    <property type="match status" value="1"/>
</dbReference>
<dbReference type="InterPro" id="IPR036174">
    <property type="entry name" value="Znf_Sec23_Sec24_sf"/>
</dbReference>
<dbReference type="InterPro" id="IPR006895">
    <property type="entry name" value="Znf_Sec23_Sec24"/>
</dbReference>
<dbReference type="Gene3D" id="2.60.40.1670">
    <property type="entry name" value="beta-sandwich domain of Sec23/24"/>
    <property type="match status" value="1"/>
</dbReference>
<dbReference type="GO" id="GO:0005789">
    <property type="term" value="C:endoplasmic reticulum membrane"/>
    <property type="evidence" value="ECO:0007669"/>
    <property type="project" value="UniProtKB-SubCell"/>
</dbReference>
<dbReference type="GO" id="GO:0090110">
    <property type="term" value="P:COPII-coated vesicle cargo loading"/>
    <property type="evidence" value="ECO:0007669"/>
    <property type="project" value="TreeGrafter"/>
</dbReference>
<name>A0A061S2H8_9CHLO</name>
<dbReference type="Pfam" id="PF08033">
    <property type="entry name" value="Sec23_BS"/>
    <property type="match status" value="1"/>
</dbReference>
<dbReference type="SUPFAM" id="SSF53300">
    <property type="entry name" value="vWA-like"/>
    <property type="match status" value="1"/>
</dbReference>
<gene>
    <name evidence="13" type="ORF">TSPGSL018_18728</name>
</gene>
<dbReference type="GO" id="GO:0005096">
    <property type="term" value="F:GTPase activator activity"/>
    <property type="evidence" value="ECO:0007669"/>
    <property type="project" value="TreeGrafter"/>
</dbReference>
<feature type="domain" description="Sec23/Sec24 beta-sandwich" evidence="12">
    <location>
        <begin position="419"/>
        <end position="520"/>
    </location>
</feature>
<keyword evidence="1 7" id="KW-0479">Metal-binding</keyword>
<dbReference type="Gene3D" id="2.30.30.380">
    <property type="entry name" value="Zn-finger domain of Sec23/24"/>
    <property type="match status" value="1"/>
</dbReference>
<dbReference type="InterPro" id="IPR012990">
    <property type="entry name" value="Beta-sandwich_Sec23_24"/>
</dbReference>
<dbReference type="InterPro" id="IPR036175">
    <property type="entry name" value="Sec23/24_helical_dom_sf"/>
</dbReference>
<comment type="subcellular location">
    <subcellularLocation>
        <location evidence="7">Cytoplasmic vesicle</location>
        <location evidence="7">COPII-coated vesicle membrane</location>
        <topology evidence="7">Peripheral membrane protein</topology>
        <orientation evidence="7">Cytoplasmic side</orientation>
    </subcellularLocation>
    <subcellularLocation>
        <location evidence="7">Endoplasmic reticulum membrane</location>
        <topology evidence="7">Peripheral membrane protein</topology>
        <orientation evidence="7">Cytoplasmic side</orientation>
    </subcellularLocation>
</comment>
<evidence type="ECO:0000256" key="1">
    <source>
        <dbReference type="ARBA" id="ARBA00022723"/>
    </source>
</evidence>
<evidence type="ECO:0000259" key="10">
    <source>
        <dbReference type="Pfam" id="PF04810"/>
    </source>
</evidence>
<evidence type="ECO:0000259" key="9">
    <source>
        <dbReference type="Pfam" id="PF00626"/>
    </source>
</evidence>
<dbReference type="SUPFAM" id="SSF82754">
    <property type="entry name" value="C-terminal, gelsolin-like domain of Sec23/24"/>
    <property type="match status" value="1"/>
</dbReference>
<dbReference type="SUPFAM" id="SSF81995">
    <property type="entry name" value="beta-sandwich domain of Sec23/24"/>
    <property type="match status" value="1"/>
</dbReference>
<keyword evidence="7" id="KW-0813">Transport</keyword>
<keyword evidence="3 7" id="KW-0862">Zinc</keyword>
<reference evidence="13" key="1">
    <citation type="submission" date="2014-05" db="EMBL/GenBank/DDBJ databases">
        <title>The transcriptome of the halophilic microalga Tetraselmis sp. GSL018 isolated from the Great Salt Lake, Utah.</title>
        <authorList>
            <person name="Jinkerson R.E."/>
            <person name="D'Adamo S."/>
            <person name="Posewitz M.C."/>
        </authorList>
    </citation>
    <scope>NUCLEOTIDE SEQUENCE</scope>
    <source>
        <strain evidence="13">GSL018</strain>
    </source>
</reference>
<accession>A0A061S2H8</accession>
<dbReference type="InterPro" id="IPR006896">
    <property type="entry name" value="Sec23/24_trunk_dom"/>
</dbReference>
<keyword evidence="7" id="KW-0653">Protein transport</keyword>
<evidence type="ECO:0000313" key="13">
    <source>
        <dbReference type="EMBL" id="JAC76996.1"/>
    </source>
</evidence>
<dbReference type="PANTHER" id="PTHR11141">
    <property type="entry name" value="PROTEIN TRANSPORT PROTEIN SEC23"/>
    <property type="match status" value="1"/>
</dbReference>
<dbReference type="GO" id="GO:0008270">
    <property type="term" value="F:zinc ion binding"/>
    <property type="evidence" value="ECO:0007669"/>
    <property type="project" value="InterPro"/>
</dbReference>
<comment type="function">
    <text evidence="7">Component of the coat protein complex II (COPII) which promotes the formation of transport vesicles from the endoplasmic reticulum (ER). The coat has two main functions, the physical deformation of the endoplasmic reticulum membrane into vesicles and the selection of cargo molecules.</text>
</comment>
<evidence type="ECO:0000256" key="4">
    <source>
        <dbReference type="ARBA" id="ARBA00022892"/>
    </source>
</evidence>
<evidence type="ECO:0000256" key="8">
    <source>
        <dbReference type="SAM" id="MobiDB-lite"/>
    </source>
</evidence>
<comment type="similarity">
    <text evidence="7">Belongs to the SEC23/SEC24 family. SEC23 subfamily.</text>
</comment>
<dbReference type="EMBL" id="GBEZ01008550">
    <property type="protein sequence ID" value="JAC76996.1"/>
    <property type="molecule type" value="Transcribed_RNA"/>
</dbReference>
<keyword evidence="6 7" id="KW-0968">Cytoplasmic vesicle</keyword>
<keyword evidence="7" id="KW-0963">Cytoplasm</keyword>
<feature type="region of interest" description="Disordered" evidence="8">
    <location>
        <begin position="1"/>
        <end position="30"/>
    </location>
</feature>
<keyword evidence="4 7" id="KW-0931">ER-Golgi transport</keyword>
<evidence type="ECO:0000256" key="3">
    <source>
        <dbReference type="ARBA" id="ARBA00022833"/>
    </source>
</evidence>
<dbReference type="Pfam" id="PF04810">
    <property type="entry name" value="zf-Sec23_Sec24"/>
    <property type="match status" value="1"/>
</dbReference>
<evidence type="ECO:0000259" key="12">
    <source>
        <dbReference type="Pfam" id="PF08033"/>
    </source>
</evidence>
<feature type="domain" description="Gelsolin-like" evidence="9">
    <location>
        <begin position="672"/>
        <end position="722"/>
    </location>
</feature>
<protein>
    <recommendedName>
        <fullName evidence="7">Protein transport protein SEC23</fullName>
    </recommendedName>
</protein>
<dbReference type="GO" id="GO:0070971">
    <property type="term" value="C:endoplasmic reticulum exit site"/>
    <property type="evidence" value="ECO:0007669"/>
    <property type="project" value="TreeGrafter"/>
</dbReference>
<dbReference type="AlphaFoldDB" id="A0A061S2H8"/>
<dbReference type="InterPro" id="IPR036465">
    <property type="entry name" value="vWFA_dom_sf"/>
</dbReference>
<evidence type="ECO:0000256" key="6">
    <source>
        <dbReference type="ARBA" id="ARBA00023329"/>
    </source>
</evidence>
<dbReference type="Pfam" id="PF00626">
    <property type="entry name" value="Gelsolin"/>
    <property type="match status" value="1"/>
</dbReference>
<dbReference type="SUPFAM" id="SSF81811">
    <property type="entry name" value="Helical domain of Sec23/24"/>
    <property type="match status" value="1"/>
</dbReference>
<dbReference type="GO" id="GO:0006886">
    <property type="term" value="P:intracellular protein transport"/>
    <property type="evidence" value="ECO:0007669"/>
    <property type="project" value="InterPro"/>
</dbReference>
<evidence type="ECO:0000256" key="5">
    <source>
        <dbReference type="ARBA" id="ARBA00023136"/>
    </source>
</evidence>
<dbReference type="Pfam" id="PF04811">
    <property type="entry name" value="Sec23_trunk"/>
    <property type="match status" value="1"/>
</dbReference>
<feature type="domain" description="Zinc finger Sec23/Sec24-type" evidence="10">
    <location>
        <begin position="92"/>
        <end position="125"/>
    </location>
</feature>
<dbReference type="Gene3D" id="3.40.50.410">
    <property type="entry name" value="von Willebrand factor, type A domain"/>
    <property type="match status" value="1"/>
</dbReference>
<feature type="domain" description="Sec23/Sec24 trunk" evidence="11">
    <location>
        <begin position="169"/>
        <end position="412"/>
    </location>
</feature>
<evidence type="ECO:0000259" key="11">
    <source>
        <dbReference type="Pfam" id="PF04811"/>
    </source>
</evidence>
<evidence type="ECO:0000256" key="2">
    <source>
        <dbReference type="ARBA" id="ARBA00022824"/>
    </source>
</evidence>
<dbReference type="InterPro" id="IPR037364">
    <property type="entry name" value="Sec23"/>
</dbReference>
<sequence>MSQAGTSDPTPTMNSTPVSPQNGLLQSKAAALQSPPSSLISEEELAKEIVVLSSSKILSKRREAEASGIPFGAVVTPSHPCSANIPTIKRIPVRCTYCSGYINPYCKIEAQTGRWTCSLCNAKNSDTQYNSGTDFKSCPELLATTVDYVIETESFGGYAATPAGLPPVIFAVDVTLEAEDLSAMKEHILQVVDSLPPSMFVGFITFGSSVSVYDLTQSGRAVCDVVAGDHSLEEGAMKELLLGPHSHVAPVHACLPSLRDVVESLRPCPDKAPYRDRARCFGVALEVALALLRRESGGATGTAAPMGHQQHRGPGRVVAVLGGPITAGPGRVPTEVIDGDGQPEYEFAEAQAKAYIEAVTRAAQQGDAAVDILAAGLAAVNVPLFGYLTQRTGGCLLLHEGFSENLKRNLLAALTRTCGYDGLLDVFTSPSIAVGQVIGPAGAMGARKAAAGSDLGPDYVKQRAVSGNACEMNSVERGQGFAIMFALLRDLDTSQVYIQVVLSWSLMDGGRLERVVTRRVGIAPSPAVLLESLNPEAVGVILAKRIILQALKEGAAGNRQAAQRLRAATGSRLKEIAKYLGQRRETSRGFFTGTTYVYDLPPALGPLADLLYQLVRGPMLGVVAGHPDERALLQALFLKAGFRESLLLLAPQLYSLGADREFQLMPPVDMALSPGAVLVLDHGNQVFVWLGSEVDPEEAQASYAGFVQRISAGRFPVPSVSVAAEASGDSRYVSARLVPAHRDAAEDQEAMLPSLRDLPPAARLGLQSRVPDAEEPSLLQWCRHFFVHPSLGSPSCLFASLHAGAA</sequence>
<dbReference type="GO" id="GO:0030127">
    <property type="term" value="C:COPII vesicle coat"/>
    <property type="evidence" value="ECO:0007669"/>
    <property type="project" value="InterPro"/>
</dbReference>
<keyword evidence="2 7" id="KW-0256">Endoplasmic reticulum</keyword>
<organism evidence="13">
    <name type="scientific">Tetraselmis sp. GSL018</name>
    <dbReference type="NCBI Taxonomy" id="582737"/>
    <lineage>
        <taxon>Eukaryota</taxon>
        <taxon>Viridiplantae</taxon>
        <taxon>Chlorophyta</taxon>
        <taxon>core chlorophytes</taxon>
        <taxon>Chlorodendrophyceae</taxon>
        <taxon>Chlorodendrales</taxon>
        <taxon>Chlorodendraceae</taxon>
        <taxon>Tetraselmis</taxon>
    </lineage>
</organism>